<evidence type="ECO:0000256" key="1">
    <source>
        <dbReference type="SAM" id="Phobius"/>
    </source>
</evidence>
<feature type="transmembrane region" description="Helical" evidence="1">
    <location>
        <begin position="59"/>
        <end position="79"/>
    </location>
</feature>
<protein>
    <submittedName>
        <fullName evidence="2">Uncharacterized protein</fullName>
    </submittedName>
</protein>
<keyword evidence="1" id="KW-0472">Membrane</keyword>
<proteinExistence type="predicted"/>
<keyword evidence="1" id="KW-0812">Transmembrane</keyword>
<feature type="transmembrane region" description="Helical" evidence="1">
    <location>
        <begin position="27"/>
        <end position="47"/>
    </location>
</feature>
<reference evidence="2" key="1">
    <citation type="journal article" date="2014" name="Front. Microbiol.">
        <title>High frequency of phylogenetically diverse reductive dehalogenase-homologous genes in deep subseafloor sedimentary metagenomes.</title>
        <authorList>
            <person name="Kawai M."/>
            <person name="Futagami T."/>
            <person name="Toyoda A."/>
            <person name="Takaki Y."/>
            <person name="Nishi S."/>
            <person name="Hori S."/>
            <person name="Arai W."/>
            <person name="Tsubouchi T."/>
            <person name="Morono Y."/>
            <person name="Uchiyama I."/>
            <person name="Ito T."/>
            <person name="Fujiyama A."/>
            <person name="Inagaki F."/>
            <person name="Takami H."/>
        </authorList>
    </citation>
    <scope>NUCLEOTIDE SEQUENCE</scope>
    <source>
        <strain evidence="2">Expedition CK06-06</strain>
    </source>
</reference>
<evidence type="ECO:0000313" key="2">
    <source>
        <dbReference type="EMBL" id="GAJ11076.1"/>
    </source>
</evidence>
<dbReference type="AlphaFoldDB" id="X1VBX6"/>
<dbReference type="EMBL" id="BARW01026950">
    <property type="protein sequence ID" value="GAJ11076.1"/>
    <property type="molecule type" value="Genomic_DNA"/>
</dbReference>
<keyword evidence="1" id="KW-1133">Transmembrane helix</keyword>
<feature type="non-terminal residue" evidence="2">
    <location>
        <position position="88"/>
    </location>
</feature>
<comment type="caution">
    <text evidence="2">The sequence shown here is derived from an EMBL/GenBank/DDBJ whole genome shotgun (WGS) entry which is preliminary data.</text>
</comment>
<organism evidence="2">
    <name type="scientific">marine sediment metagenome</name>
    <dbReference type="NCBI Taxonomy" id="412755"/>
    <lineage>
        <taxon>unclassified sequences</taxon>
        <taxon>metagenomes</taxon>
        <taxon>ecological metagenomes</taxon>
    </lineage>
</organism>
<sequence>MEPTPSSNQIAAAEKEFCDAFRRDHPFWWLITLFVPPVSAVAFCLVLGFTGGAAQLHKVLLTAAATFFFLGKFVILHSAPLKLFALVV</sequence>
<accession>X1VBX6</accession>
<name>X1VBX6_9ZZZZ</name>
<gene>
    <name evidence="2" type="ORF">S12H4_43839</name>
</gene>